<evidence type="ECO:0000313" key="3">
    <source>
        <dbReference type="Proteomes" id="UP000694407"/>
    </source>
</evidence>
<accession>A0A8C6ADT6</accession>
<name>A0A8C6ADT6_MARMA</name>
<protein>
    <submittedName>
        <fullName evidence="2">Uncharacterized protein</fullName>
    </submittedName>
</protein>
<keyword evidence="3" id="KW-1185">Reference proteome</keyword>
<dbReference type="GeneTree" id="ENSGT00940000170327"/>
<evidence type="ECO:0000256" key="1">
    <source>
        <dbReference type="SAM" id="MobiDB-lite"/>
    </source>
</evidence>
<sequence>MASHKEGTVSTAPSSSSVAGVIWKGKGKGSPGDSAEKQVQIDVLRMKFTAQNLGKLFMFQALQEYNN</sequence>
<dbReference type="Ensembl" id="ENSMMMT00000031301.1">
    <property type="protein sequence ID" value="ENSMMMP00000027670.1"/>
    <property type="gene ID" value="ENSMMMG00000024163.1"/>
</dbReference>
<feature type="region of interest" description="Disordered" evidence="1">
    <location>
        <begin position="1"/>
        <end position="36"/>
    </location>
</feature>
<dbReference type="Proteomes" id="UP000694407">
    <property type="component" value="Unplaced"/>
</dbReference>
<reference evidence="2" key="1">
    <citation type="submission" date="2025-08" db="UniProtKB">
        <authorList>
            <consortium name="Ensembl"/>
        </authorList>
    </citation>
    <scope>IDENTIFICATION</scope>
</reference>
<feature type="compositionally biased region" description="Low complexity" evidence="1">
    <location>
        <begin position="8"/>
        <end position="20"/>
    </location>
</feature>
<dbReference type="AlphaFoldDB" id="A0A8C6ADT6"/>
<organism evidence="2 3">
    <name type="scientific">Marmota marmota marmota</name>
    <name type="common">Alpine marmot</name>
    <dbReference type="NCBI Taxonomy" id="9994"/>
    <lineage>
        <taxon>Eukaryota</taxon>
        <taxon>Metazoa</taxon>
        <taxon>Chordata</taxon>
        <taxon>Craniata</taxon>
        <taxon>Vertebrata</taxon>
        <taxon>Euteleostomi</taxon>
        <taxon>Mammalia</taxon>
        <taxon>Eutheria</taxon>
        <taxon>Euarchontoglires</taxon>
        <taxon>Glires</taxon>
        <taxon>Rodentia</taxon>
        <taxon>Sciuromorpha</taxon>
        <taxon>Sciuridae</taxon>
        <taxon>Xerinae</taxon>
        <taxon>Marmotini</taxon>
        <taxon>Marmota</taxon>
    </lineage>
</organism>
<evidence type="ECO:0000313" key="2">
    <source>
        <dbReference type="Ensembl" id="ENSMMMP00000027670.1"/>
    </source>
</evidence>
<reference evidence="2" key="2">
    <citation type="submission" date="2025-09" db="UniProtKB">
        <authorList>
            <consortium name="Ensembl"/>
        </authorList>
    </citation>
    <scope>IDENTIFICATION</scope>
</reference>
<proteinExistence type="predicted"/>